<keyword evidence="7" id="KW-0433">Leucine-rich repeat</keyword>
<feature type="chain" id="PRO_5043539086" description="non-specific serine/threonine protein kinase" evidence="23">
    <location>
        <begin position="22"/>
        <end position="1165"/>
    </location>
</feature>
<dbReference type="EC" id="2.7.11.1" evidence="4"/>
<dbReference type="InterPro" id="IPR032675">
    <property type="entry name" value="LRR_dom_sf"/>
</dbReference>
<dbReference type="AlphaFoldDB" id="A0AAV1QT76"/>
<evidence type="ECO:0000256" key="18">
    <source>
        <dbReference type="ARBA" id="ARBA00038043"/>
    </source>
</evidence>
<dbReference type="InterPro" id="IPR052592">
    <property type="entry name" value="LRR-RLK"/>
</dbReference>
<feature type="transmembrane region" description="Helical" evidence="22">
    <location>
        <begin position="786"/>
        <end position="809"/>
    </location>
</feature>
<evidence type="ECO:0000256" key="19">
    <source>
        <dbReference type="ARBA" id="ARBA00047899"/>
    </source>
</evidence>
<name>A0AAV1QT76_9ROSI</name>
<dbReference type="SMART" id="SM00220">
    <property type="entry name" value="S_TKc"/>
    <property type="match status" value="1"/>
</dbReference>
<evidence type="ECO:0000256" key="10">
    <source>
        <dbReference type="ARBA" id="ARBA00022729"/>
    </source>
</evidence>
<dbReference type="Gene3D" id="3.80.10.10">
    <property type="entry name" value="Ribonuclease Inhibitor"/>
    <property type="match status" value="4"/>
</dbReference>
<dbReference type="SMART" id="SM00365">
    <property type="entry name" value="LRR_SD22"/>
    <property type="match status" value="7"/>
</dbReference>
<evidence type="ECO:0000313" key="26">
    <source>
        <dbReference type="Proteomes" id="UP001314170"/>
    </source>
</evidence>
<sequence>MFLLCPCFVLISLTLFQASSPASLPQSAIALLKYKDSLPLHSQKLLPWNQSNSSSSPCQWPGVSCYPNRSFVVKSLNLSGYGLSDILKNSISYLCLHKHLVLLDLSGNQFTGVIPLLLGNCGQLNTILLNDNGLQGSIPAEIFKSRQLLQLDLGYNSLSGSIPPEVSFCIDLEYLGLYNNYLSGAVPSEIFSLPKLKILYLNTNNLTGLLPDFLPSCAISDLWIHENAFSGSLPLTLSNCQNLTVFMASQNNFEGVVAPEIFKGLLQLEALHLDENKLEGEIPETLWGLENLQELVLSGNKLNGTISERISQCHQLIFVVLSGNNFVGHIPRPVGTLQHLTNLLLSDNKLDGSLPAELGNCSSLVELRLQNNLIGGNIPPEICNLENLEVLFLSSNAIEGHVPRQIGRLRNLKILALYSNNLTGRIPSEINNFTKLTYLSFAHNNLTGEVPSELGKYSPDLDRLDLTANHLYGPIPPNICDGNNLRVLTLGENRFNGSFPVEIGKCLSLRRVILSNNHLEGSIPADLERNSGISYLEVRGNLLEGKIPVVFGLWSNLSMIDFSGNKLSGSIPPELGKLANLQVLRLSSNRLTGSIPSDLSHCRKLIKLDLSKNQFSGKIPPEVTSLEKLESLHLQENKLSGVIPDSFSPLQGLFELQLGSNMLEGPIPCSLSKLNHFSSVLNLSYNKLSGKIPWCLGNLDKLQILDLSSNSFSGELPKELNNMISLYFVNISFNQLSGKLPTSWMRITASYPGSFLGNPELCLLGNEARYCGDVRGAHRRKHDRHVLAGVIIGVMISVALLCSAVYIIVVRVLQHKYHRDQSLLRECRSQTEDLPEDLQFEDIMRATEDWSEKYVIGRGKHGTVYRTESANSRKHWAVKKVSLSEANFSLEMRTLSQVRHRNIIRMGGYCIKDGYGFIVTDFMPGGTLFDVLHRHEPRVVLDWDTQYRIALGIAQGLSYLHHDCLPQIIHRDVKSDNVFMDSELEPKIGDFGMSKMLLGSDSSSTRSRIVGTLGYMAPENAYSTRLTEKVDVYSYGVILLELVCRKLPVDPSFEGGLDIVSWTRKKLQENDECVCFLDREISFWDRDEQQKALKLLELALECTEPVADKRPSMRDVVVFLVKLQDKHERSVYNRKNPTALGGSSLQEKQDNNWCTGASSLSCTHV</sequence>
<keyword evidence="16 22" id="KW-0472">Membrane</keyword>
<organism evidence="25 26">
    <name type="scientific">Dovyalis caffra</name>
    <dbReference type="NCBI Taxonomy" id="77055"/>
    <lineage>
        <taxon>Eukaryota</taxon>
        <taxon>Viridiplantae</taxon>
        <taxon>Streptophyta</taxon>
        <taxon>Embryophyta</taxon>
        <taxon>Tracheophyta</taxon>
        <taxon>Spermatophyta</taxon>
        <taxon>Magnoliopsida</taxon>
        <taxon>eudicotyledons</taxon>
        <taxon>Gunneridae</taxon>
        <taxon>Pentapetalae</taxon>
        <taxon>rosids</taxon>
        <taxon>fabids</taxon>
        <taxon>Malpighiales</taxon>
        <taxon>Salicaceae</taxon>
        <taxon>Flacourtieae</taxon>
        <taxon>Dovyalis</taxon>
    </lineage>
</organism>
<evidence type="ECO:0000256" key="3">
    <source>
        <dbReference type="ARBA" id="ARBA00008684"/>
    </source>
</evidence>
<gene>
    <name evidence="25" type="ORF">DCAF_LOCUS1903</name>
</gene>
<comment type="similarity">
    <text evidence="18">Belongs to the polygalacturonase-inhibiting protein family.</text>
</comment>
<evidence type="ECO:0000256" key="9">
    <source>
        <dbReference type="ARBA" id="ARBA00022692"/>
    </source>
</evidence>
<proteinExistence type="inferred from homology"/>
<evidence type="ECO:0000256" key="16">
    <source>
        <dbReference type="ARBA" id="ARBA00023136"/>
    </source>
</evidence>
<evidence type="ECO:0000256" key="22">
    <source>
        <dbReference type="SAM" id="Phobius"/>
    </source>
</evidence>
<keyword evidence="17" id="KW-0325">Glycoprotein</keyword>
<dbReference type="PANTHER" id="PTHR48054">
    <property type="entry name" value="RECEPTOR KINASE-LIKE PROTEIN XA21"/>
    <property type="match status" value="1"/>
</dbReference>
<dbReference type="Gene3D" id="1.10.510.10">
    <property type="entry name" value="Transferase(Phosphotransferase) domain 1"/>
    <property type="match status" value="1"/>
</dbReference>
<dbReference type="PROSITE" id="PS51450">
    <property type="entry name" value="LRR"/>
    <property type="match status" value="1"/>
</dbReference>
<keyword evidence="12 21" id="KW-0547">Nucleotide-binding</keyword>
<dbReference type="InterPro" id="IPR013210">
    <property type="entry name" value="LRR_N_plant-typ"/>
</dbReference>
<evidence type="ECO:0000313" key="25">
    <source>
        <dbReference type="EMBL" id="CAK7324263.1"/>
    </source>
</evidence>
<dbReference type="SUPFAM" id="SSF52058">
    <property type="entry name" value="L domain-like"/>
    <property type="match status" value="2"/>
</dbReference>
<evidence type="ECO:0000256" key="12">
    <source>
        <dbReference type="ARBA" id="ARBA00022741"/>
    </source>
</evidence>
<evidence type="ECO:0000256" key="2">
    <source>
        <dbReference type="ARBA" id="ARBA00004191"/>
    </source>
</evidence>
<keyword evidence="5" id="KW-0134">Cell wall</keyword>
<evidence type="ECO:0000256" key="7">
    <source>
        <dbReference type="ARBA" id="ARBA00022614"/>
    </source>
</evidence>
<dbReference type="Pfam" id="PF08263">
    <property type="entry name" value="LRRNT_2"/>
    <property type="match status" value="1"/>
</dbReference>
<evidence type="ECO:0000259" key="24">
    <source>
        <dbReference type="PROSITE" id="PS50011"/>
    </source>
</evidence>
<evidence type="ECO:0000256" key="6">
    <source>
        <dbReference type="ARBA" id="ARBA00022527"/>
    </source>
</evidence>
<keyword evidence="8" id="KW-0808">Transferase</keyword>
<keyword evidence="11" id="KW-0677">Repeat</keyword>
<dbReference type="Proteomes" id="UP001314170">
    <property type="component" value="Unassembled WGS sequence"/>
</dbReference>
<dbReference type="SUPFAM" id="SSF56112">
    <property type="entry name" value="Protein kinase-like (PK-like)"/>
    <property type="match status" value="1"/>
</dbReference>
<dbReference type="Gene3D" id="3.30.200.20">
    <property type="entry name" value="Phosphorylase Kinase, domain 1"/>
    <property type="match status" value="1"/>
</dbReference>
<evidence type="ECO:0000256" key="17">
    <source>
        <dbReference type="ARBA" id="ARBA00023180"/>
    </source>
</evidence>
<reference evidence="25 26" key="1">
    <citation type="submission" date="2024-01" db="EMBL/GenBank/DDBJ databases">
        <authorList>
            <person name="Waweru B."/>
        </authorList>
    </citation>
    <scope>NUCLEOTIDE SEQUENCE [LARGE SCALE GENOMIC DNA]</scope>
</reference>
<dbReference type="Pfam" id="PF13855">
    <property type="entry name" value="LRR_8"/>
    <property type="match status" value="2"/>
</dbReference>
<comment type="subcellular location">
    <subcellularLocation>
        <location evidence="1">Membrane</location>
        <topology evidence="1">Single-pass membrane protein</topology>
    </subcellularLocation>
    <subcellularLocation>
        <location evidence="2">Secreted</location>
        <location evidence="2">Cell wall</location>
    </subcellularLocation>
</comment>
<dbReference type="Pfam" id="PF00560">
    <property type="entry name" value="LRR_1"/>
    <property type="match status" value="12"/>
</dbReference>
<keyword evidence="14 21" id="KW-0067">ATP-binding</keyword>
<feature type="signal peptide" evidence="23">
    <location>
        <begin position="1"/>
        <end position="21"/>
    </location>
</feature>
<dbReference type="PANTHER" id="PTHR48054:SF20">
    <property type="entry name" value="LEUCINE-RICH REPEAT RECEPTOR-LIKE PROTEIN KINASE PEPR1"/>
    <property type="match status" value="1"/>
</dbReference>
<keyword evidence="5" id="KW-0964">Secreted</keyword>
<dbReference type="FunFam" id="3.80.10.10:FF:000385">
    <property type="entry name" value="Leucine-rich repeat family protein"/>
    <property type="match status" value="1"/>
</dbReference>
<comment type="similarity">
    <text evidence="3">Belongs to the protein kinase superfamily. Ser/Thr protein kinase family.</text>
</comment>
<keyword evidence="26" id="KW-1185">Reference proteome</keyword>
<dbReference type="InterPro" id="IPR011009">
    <property type="entry name" value="Kinase-like_dom_sf"/>
</dbReference>
<dbReference type="PROSITE" id="PS50011">
    <property type="entry name" value="PROTEIN_KINASE_DOM"/>
    <property type="match status" value="1"/>
</dbReference>
<dbReference type="SMART" id="SM00369">
    <property type="entry name" value="LRR_TYP"/>
    <property type="match status" value="9"/>
</dbReference>
<evidence type="ECO:0000256" key="1">
    <source>
        <dbReference type="ARBA" id="ARBA00004167"/>
    </source>
</evidence>
<feature type="domain" description="Protein kinase" evidence="24">
    <location>
        <begin position="850"/>
        <end position="1120"/>
    </location>
</feature>
<dbReference type="InterPro" id="IPR003591">
    <property type="entry name" value="Leu-rich_rpt_typical-subtyp"/>
</dbReference>
<dbReference type="Pfam" id="PF00069">
    <property type="entry name" value="Pkinase"/>
    <property type="match status" value="1"/>
</dbReference>
<comment type="catalytic activity">
    <reaction evidence="20">
        <text>L-seryl-[protein] + ATP = O-phospho-L-seryl-[protein] + ADP + H(+)</text>
        <dbReference type="Rhea" id="RHEA:17989"/>
        <dbReference type="Rhea" id="RHEA-COMP:9863"/>
        <dbReference type="Rhea" id="RHEA-COMP:11604"/>
        <dbReference type="ChEBI" id="CHEBI:15378"/>
        <dbReference type="ChEBI" id="CHEBI:29999"/>
        <dbReference type="ChEBI" id="CHEBI:30616"/>
        <dbReference type="ChEBI" id="CHEBI:83421"/>
        <dbReference type="ChEBI" id="CHEBI:456216"/>
        <dbReference type="EC" id="2.7.11.1"/>
    </reaction>
</comment>
<keyword evidence="6" id="KW-0723">Serine/threonine-protein kinase</keyword>
<evidence type="ECO:0000256" key="20">
    <source>
        <dbReference type="ARBA" id="ARBA00048679"/>
    </source>
</evidence>
<dbReference type="InterPro" id="IPR000719">
    <property type="entry name" value="Prot_kinase_dom"/>
</dbReference>
<keyword evidence="13" id="KW-0418">Kinase</keyword>
<keyword evidence="15 22" id="KW-1133">Transmembrane helix</keyword>
<comment type="catalytic activity">
    <reaction evidence="19">
        <text>L-threonyl-[protein] + ATP = O-phospho-L-threonyl-[protein] + ADP + H(+)</text>
        <dbReference type="Rhea" id="RHEA:46608"/>
        <dbReference type="Rhea" id="RHEA-COMP:11060"/>
        <dbReference type="Rhea" id="RHEA-COMP:11605"/>
        <dbReference type="ChEBI" id="CHEBI:15378"/>
        <dbReference type="ChEBI" id="CHEBI:30013"/>
        <dbReference type="ChEBI" id="CHEBI:30616"/>
        <dbReference type="ChEBI" id="CHEBI:61977"/>
        <dbReference type="ChEBI" id="CHEBI:456216"/>
        <dbReference type="EC" id="2.7.11.1"/>
    </reaction>
</comment>
<keyword evidence="9 22" id="KW-0812">Transmembrane</keyword>
<dbReference type="GO" id="GO:0005524">
    <property type="term" value="F:ATP binding"/>
    <property type="evidence" value="ECO:0007669"/>
    <property type="project" value="UniProtKB-UniRule"/>
</dbReference>
<dbReference type="GO" id="GO:0016020">
    <property type="term" value="C:membrane"/>
    <property type="evidence" value="ECO:0007669"/>
    <property type="project" value="UniProtKB-SubCell"/>
</dbReference>
<evidence type="ECO:0000256" key="4">
    <source>
        <dbReference type="ARBA" id="ARBA00012513"/>
    </source>
</evidence>
<dbReference type="FunFam" id="3.80.10.10:FF:000233">
    <property type="entry name" value="Leucine-rich repeat receptor-like protein kinase TDR"/>
    <property type="match status" value="1"/>
</dbReference>
<dbReference type="FunFam" id="1.10.510.10:FF:000569">
    <property type="entry name" value="Serine/threonine-protein kinase-like protein CCR4"/>
    <property type="match status" value="1"/>
</dbReference>
<dbReference type="InterPro" id="IPR001611">
    <property type="entry name" value="Leu-rich_rpt"/>
</dbReference>
<dbReference type="InterPro" id="IPR008271">
    <property type="entry name" value="Ser/Thr_kinase_AS"/>
</dbReference>
<accession>A0AAV1QT76</accession>
<comment type="caution">
    <text evidence="25">The sequence shown here is derived from an EMBL/GenBank/DDBJ whole genome shotgun (WGS) entry which is preliminary data.</text>
</comment>
<evidence type="ECO:0000256" key="14">
    <source>
        <dbReference type="ARBA" id="ARBA00022840"/>
    </source>
</evidence>
<dbReference type="PROSITE" id="PS00108">
    <property type="entry name" value="PROTEIN_KINASE_ST"/>
    <property type="match status" value="1"/>
</dbReference>
<evidence type="ECO:0000256" key="23">
    <source>
        <dbReference type="SAM" id="SignalP"/>
    </source>
</evidence>
<evidence type="ECO:0000256" key="21">
    <source>
        <dbReference type="PROSITE-ProRule" id="PRU10141"/>
    </source>
</evidence>
<keyword evidence="10 23" id="KW-0732">Signal</keyword>
<evidence type="ECO:0000256" key="5">
    <source>
        <dbReference type="ARBA" id="ARBA00022512"/>
    </source>
</evidence>
<dbReference type="EMBL" id="CAWUPB010000246">
    <property type="protein sequence ID" value="CAK7324263.1"/>
    <property type="molecule type" value="Genomic_DNA"/>
</dbReference>
<dbReference type="GO" id="GO:0009791">
    <property type="term" value="P:post-embryonic development"/>
    <property type="evidence" value="ECO:0007669"/>
    <property type="project" value="UniProtKB-ARBA"/>
</dbReference>
<dbReference type="GO" id="GO:0004674">
    <property type="term" value="F:protein serine/threonine kinase activity"/>
    <property type="evidence" value="ECO:0007669"/>
    <property type="project" value="UniProtKB-KW"/>
</dbReference>
<evidence type="ECO:0000256" key="8">
    <source>
        <dbReference type="ARBA" id="ARBA00022679"/>
    </source>
</evidence>
<protein>
    <recommendedName>
        <fullName evidence="4">non-specific serine/threonine protein kinase</fullName>
        <ecNumber evidence="4">2.7.11.1</ecNumber>
    </recommendedName>
</protein>
<feature type="binding site" evidence="21">
    <location>
        <position position="880"/>
    </location>
    <ligand>
        <name>ATP</name>
        <dbReference type="ChEBI" id="CHEBI:30616"/>
    </ligand>
</feature>
<evidence type="ECO:0000256" key="13">
    <source>
        <dbReference type="ARBA" id="ARBA00022777"/>
    </source>
</evidence>
<dbReference type="InterPro" id="IPR017441">
    <property type="entry name" value="Protein_kinase_ATP_BS"/>
</dbReference>
<evidence type="ECO:0000256" key="11">
    <source>
        <dbReference type="ARBA" id="ARBA00022737"/>
    </source>
</evidence>
<evidence type="ECO:0000256" key="15">
    <source>
        <dbReference type="ARBA" id="ARBA00022989"/>
    </source>
</evidence>
<dbReference type="PROSITE" id="PS00107">
    <property type="entry name" value="PROTEIN_KINASE_ATP"/>
    <property type="match status" value="1"/>
</dbReference>
<dbReference type="FunFam" id="3.80.10.10:FF:000400">
    <property type="entry name" value="Nuclear pore complex protein NUP107"/>
    <property type="match status" value="1"/>
</dbReference>